<evidence type="ECO:0000313" key="1">
    <source>
        <dbReference type="EMBL" id="AXG66488.1"/>
    </source>
</evidence>
<name>A0A384ZW72_9CAUD</name>
<reference evidence="1 2" key="1">
    <citation type="journal article" date="2018" name="Front. Microbiol.">
        <title>Jumbo Bacteriophages Are Represented Within an Increasing Diversity of Environmental Viruses Infecting the Emerging Phytopathogen, Dickeya solani.</title>
        <authorList>
            <person name="Day A.W."/>
            <person name="Ahn J."/>
            <person name="Salmond G.P.C."/>
        </authorList>
    </citation>
    <scope>NUCLEOTIDE SEQUENCE [LARGE SCALE GENOMIC DNA]</scope>
</reference>
<dbReference type="Proteomes" id="UP000263742">
    <property type="component" value="Segment"/>
</dbReference>
<dbReference type="EMBL" id="MH460460">
    <property type="protein sequence ID" value="AXG66488.1"/>
    <property type="molecule type" value="Genomic_DNA"/>
</dbReference>
<sequence>MKGFLKNNIEFRRYTAERYADFYKAKAFMLSEILETNRHQFTAQARETLLQYFASATDWLQEVEKRFIRSGVGATPTDENGKQIIESFIGMETYVHELMRDNPDDFDVRFSDAWIEMRQKCLPGVVNAFSLRLSLDKEETFRLITDYVIGYMQHTMFNLHEIDYLIVERERPFVYVDKIDLTAMEIDQVSYPVTRWETYRGHGLLSYLPTVTARAKYMLDDKYVSSYDMRKNAYEKLRCSLDQCDENFY</sequence>
<organism evidence="1 2">
    <name type="scientific">Dickeya phage vB_DsoM_JA13</name>
    <dbReference type="NCBI Taxonomy" id="2283030"/>
    <lineage>
        <taxon>Viruses</taxon>
        <taxon>Duplodnaviria</taxon>
        <taxon>Heunggongvirae</taxon>
        <taxon>Uroviricota</taxon>
        <taxon>Caudoviricetes</taxon>
        <taxon>Salmondvirus</taxon>
        <taxon>Salmondvirus JA11</taxon>
    </lineage>
</organism>
<gene>
    <name evidence="1" type="ORF">JA13_085</name>
</gene>
<protein>
    <submittedName>
        <fullName evidence="1">Putative membrane protein</fullName>
    </submittedName>
</protein>
<accession>A0A384ZW72</accession>
<proteinExistence type="predicted"/>
<evidence type="ECO:0000313" key="2">
    <source>
        <dbReference type="Proteomes" id="UP000263742"/>
    </source>
</evidence>